<feature type="coiled-coil region" evidence="1">
    <location>
        <begin position="15"/>
        <end position="42"/>
    </location>
</feature>
<keyword evidence="3" id="KW-1185">Reference proteome</keyword>
<organism evidence="2 3">
    <name type="scientific">Trifolium medium</name>
    <dbReference type="NCBI Taxonomy" id="97028"/>
    <lineage>
        <taxon>Eukaryota</taxon>
        <taxon>Viridiplantae</taxon>
        <taxon>Streptophyta</taxon>
        <taxon>Embryophyta</taxon>
        <taxon>Tracheophyta</taxon>
        <taxon>Spermatophyta</taxon>
        <taxon>Magnoliopsida</taxon>
        <taxon>eudicotyledons</taxon>
        <taxon>Gunneridae</taxon>
        <taxon>Pentapetalae</taxon>
        <taxon>rosids</taxon>
        <taxon>fabids</taxon>
        <taxon>Fabales</taxon>
        <taxon>Fabaceae</taxon>
        <taxon>Papilionoideae</taxon>
        <taxon>50 kb inversion clade</taxon>
        <taxon>NPAAA clade</taxon>
        <taxon>Hologalegina</taxon>
        <taxon>IRL clade</taxon>
        <taxon>Trifolieae</taxon>
        <taxon>Trifolium</taxon>
    </lineage>
</organism>
<evidence type="ECO:0000313" key="2">
    <source>
        <dbReference type="EMBL" id="MCI74234.1"/>
    </source>
</evidence>
<dbReference type="AlphaFoldDB" id="A0A392UNK8"/>
<dbReference type="Proteomes" id="UP000265520">
    <property type="component" value="Unassembled WGS sequence"/>
</dbReference>
<keyword evidence="1" id="KW-0175">Coiled coil</keyword>
<protein>
    <submittedName>
        <fullName evidence="2">Uncharacterized protein</fullName>
    </submittedName>
</protein>
<comment type="caution">
    <text evidence="2">The sequence shown here is derived from an EMBL/GenBank/DDBJ whole genome shotgun (WGS) entry which is preliminary data.</text>
</comment>
<evidence type="ECO:0000313" key="3">
    <source>
        <dbReference type="Proteomes" id="UP000265520"/>
    </source>
</evidence>
<proteinExistence type="predicted"/>
<evidence type="ECO:0000256" key="1">
    <source>
        <dbReference type="SAM" id="Coils"/>
    </source>
</evidence>
<reference evidence="2 3" key="1">
    <citation type="journal article" date="2018" name="Front. Plant Sci.">
        <title>Red Clover (Trifolium pratense) and Zigzag Clover (T. medium) - A Picture of Genomic Similarities and Differences.</title>
        <authorList>
            <person name="Dluhosova J."/>
            <person name="Istvanek J."/>
            <person name="Nedelnik J."/>
            <person name="Repkova J."/>
        </authorList>
    </citation>
    <scope>NUCLEOTIDE SEQUENCE [LARGE SCALE GENOMIC DNA]</scope>
    <source>
        <strain evidence="3">cv. 10/8</strain>
        <tissue evidence="2">Leaf</tissue>
    </source>
</reference>
<sequence length="57" mass="6676">MRIHEELLNLAFAEEETVTTRMKALEGELKVLTEKNEAFRVSNKDEIAILLAKRREF</sequence>
<dbReference type="EMBL" id="LXQA010856287">
    <property type="protein sequence ID" value="MCI74234.1"/>
    <property type="molecule type" value="Genomic_DNA"/>
</dbReference>
<name>A0A392UNK8_9FABA</name>
<feature type="non-terminal residue" evidence="2">
    <location>
        <position position="57"/>
    </location>
</feature>
<accession>A0A392UNK8</accession>